<organism evidence="1 2">
    <name type="scientific">Batillaria attramentaria</name>
    <dbReference type="NCBI Taxonomy" id="370345"/>
    <lineage>
        <taxon>Eukaryota</taxon>
        <taxon>Metazoa</taxon>
        <taxon>Spiralia</taxon>
        <taxon>Lophotrochozoa</taxon>
        <taxon>Mollusca</taxon>
        <taxon>Gastropoda</taxon>
        <taxon>Caenogastropoda</taxon>
        <taxon>Sorbeoconcha</taxon>
        <taxon>Cerithioidea</taxon>
        <taxon>Batillariidae</taxon>
        <taxon>Batillaria</taxon>
    </lineage>
</organism>
<gene>
    <name evidence="1" type="ORF">BaRGS_00005886</name>
</gene>
<evidence type="ECO:0000313" key="2">
    <source>
        <dbReference type="Proteomes" id="UP001519460"/>
    </source>
</evidence>
<name>A0ABD0LTY0_9CAEN</name>
<sequence>MMKNTSPYLTLTRHAPGIRYLEPFYPPLTTHANGSVGPNETTPPGRNCRLPSGSGWVKARQPLPGCTVRLPRVRAVEKKGRGVRTQPLLRVPCITDGDIYTCDLPVRHIMPRLFRHSDSAMLDCFHIHVGAHAHAALPHFERCTGKTRGYESRTETKTCLSVHDTTL</sequence>
<keyword evidence="2" id="KW-1185">Reference proteome</keyword>
<dbReference type="Proteomes" id="UP001519460">
    <property type="component" value="Unassembled WGS sequence"/>
</dbReference>
<accession>A0ABD0LTY0</accession>
<protein>
    <submittedName>
        <fullName evidence="1">Uncharacterized protein</fullName>
    </submittedName>
</protein>
<evidence type="ECO:0000313" key="1">
    <source>
        <dbReference type="EMBL" id="KAK7502937.1"/>
    </source>
</evidence>
<proteinExistence type="predicted"/>
<reference evidence="1 2" key="1">
    <citation type="journal article" date="2023" name="Sci. Data">
        <title>Genome assembly of the Korean intertidal mud-creeper Batillaria attramentaria.</title>
        <authorList>
            <person name="Patra A.K."/>
            <person name="Ho P.T."/>
            <person name="Jun S."/>
            <person name="Lee S.J."/>
            <person name="Kim Y."/>
            <person name="Won Y.J."/>
        </authorList>
    </citation>
    <scope>NUCLEOTIDE SEQUENCE [LARGE SCALE GENOMIC DNA]</scope>
    <source>
        <strain evidence="1">Wonlab-2016</strain>
    </source>
</reference>
<dbReference type="EMBL" id="JACVVK020000023">
    <property type="protein sequence ID" value="KAK7502937.1"/>
    <property type="molecule type" value="Genomic_DNA"/>
</dbReference>
<comment type="caution">
    <text evidence="1">The sequence shown here is derived from an EMBL/GenBank/DDBJ whole genome shotgun (WGS) entry which is preliminary data.</text>
</comment>
<dbReference type="AlphaFoldDB" id="A0ABD0LTY0"/>